<gene>
    <name evidence="2" type="ORF">ABL78_1218</name>
</gene>
<proteinExistence type="predicted"/>
<comment type="caution">
    <text evidence="2">The sequence shown here is derived from an EMBL/GenBank/DDBJ whole genome shotgun (WGS) entry which is preliminary data.</text>
</comment>
<dbReference type="EMBL" id="LJSK01000019">
    <property type="protein sequence ID" value="KPI89637.1"/>
    <property type="molecule type" value="Genomic_DNA"/>
</dbReference>
<evidence type="ECO:0000256" key="1">
    <source>
        <dbReference type="SAM" id="MobiDB-lite"/>
    </source>
</evidence>
<sequence length="585" mass="62755">MHAVRPPSPSPSTPTLPKSSLPPRALPVPLSNDVSPSTVLRQLLLEWYSGVAELLIGEAAAADVCGYRNTPHLRACEVEDPFHGTRSGDARKEGLSEGSCDEMVESASTSSEPDSERGALQHSLHFLVNALSRATCNRRQGGLTDERITQLTERLSSLCPDTPLPLSSSPLGCGVSPPHEQEPQAQPLFSLQNTLKVPCFDEREELSLNTNEPPSLKTSVPTAAPHMSPSMSLAATSECVTASAPTPWWYTLADVVNSMLDGIDGVVDTVFAGHLNTTPTTTSLTAFLSPLPVDDADALASDETTVDNNYRQEDSCIMAGLLLNRNVYVRPGPAFASFTSPLLVVLDLDLTVLRHPLSSVSFRAVQTMLPRELQALYVDADFFCGFCEAVTRRGHELAFCSFTEGASDQHGCGLSVPEVVLFLLSAVLPQTRTYLTSPEDVVCLPKSAAGPGKLYHLQVLQQRHNARGRSPVVAPAVGSRSAYVSAGLEHKEGHSASLSCSSPDVLDGILYQSHPAAPLLLPRWLSTDVLLIDDDKENCRLAVTQGYHAAHCAKTGLSASWFAARSDVQALLGVTADEIPRRRAL</sequence>
<name>A0A0N0P8K4_LEPSE</name>
<accession>A0A0N0P8K4</accession>
<dbReference type="VEuPathDB" id="TriTrypDB:Lsey_0019_0030"/>
<dbReference type="OrthoDB" id="260227at2759"/>
<dbReference type="Proteomes" id="UP000038009">
    <property type="component" value="Unassembled WGS sequence"/>
</dbReference>
<keyword evidence="3" id="KW-1185">Reference proteome</keyword>
<protein>
    <submittedName>
        <fullName evidence="2">Uncharacterized protein</fullName>
    </submittedName>
</protein>
<evidence type="ECO:0000313" key="3">
    <source>
        <dbReference type="Proteomes" id="UP000038009"/>
    </source>
</evidence>
<organism evidence="2 3">
    <name type="scientific">Leptomonas seymouri</name>
    <dbReference type="NCBI Taxonomy" id="5684"/>
    <lineage>
        <taxon>Eukaryota</taxon>
        <taxon>Discoba</taxon>
        <taxon>Euglenozoa</taxon>
        <taxon>Kinetoplastea</taxon>
        <taxon>Metakinetoplastina</taxon>
        <taxon>Trypanosomatida</taxon>
        <taxon>Trypanosomatidae</taxon>
        <taxon>Leishmaniinae</taxon>
        <taxon>Leptomonas</taxon>
    </lineage>
</organism>
<dbReference type="AlphaFoldDB" id="A0A0N0P8K4"/>
<evidence type="ECO:0000313" key="2">
    <source>
        <dbReference type="EMBL" id="KPI89637.1"/>
    </source>
</evidence>
<feature type="region of interest" description="Disordered" evidence="1">
    <location>
        <begin position="82"/>
        <end position="116"/>
    </location>
</feature>
<dbReference type="OMA" id="FCEAVTR"/>
<reference evidence="2 3" key="1">
    <citation type="journal article" date="2015" name="PLoS Pathog.">
        <title>Leptomonas seymouri: Adaptations to the Dixenous Life Cycle Analyzed by Genome Sequencing, Transcriptome Profiling and Co-infection with Leishmania donovani.</title>
        <authorList>
            <person name="Kraeva N."/>
            <person name="Butenko A."/>
            <person name="Hlavacova J."/>
            <person name="Kostygov A."/>
            <person name="Myskova J."/>
            <person name="Grybchuk D."/>
            <person name="Lestinova T."/>
            <person name="Votypka J."/>
            <person name="Volf P."/>
            <person name="Opperdoes F."/>
            <person name="Flegontov P."/>
            <person name="Lukes J."/>
            <person name="Yurchenko V."/>
        </authorList>
    </citation>
    <scope>NUCLEOTIDE SEQUENCE [LARGE SCALE GENOMIC DNA]</scope>
    <source>
        <strain evidence="2 3">ATCC 30220</strain>
    </source>
</reference>
<feature type="compositionally biased region" description="Basic and acidic residues" evidence="1">
    <location>
        <begin position="82"/>
        <end position="95"/>
    </location>
</feature>
<feature type="region of interest" description="Disordered" evidence="1">
    <location>
        <begin position="1"/>
        <end position="33"/>
    </location>
</feature>
<feature type="compositionally biased region" description="Pro residues" evidence="1">
    <location>
        <begin position="1"/>
        <end position="14"/>
    </location>
</feature>